<dbReference type="eggNOG" id="arCOG02876">
    <property type="taxonomic scope" value="Archaea"/>
</dbReference>
<sequence>MDVVIVCHTEFGYVKGKEVVYDKRAKEGVEVGVQRLLKIADGHGARVTFAVMPEAAERFPGNVKHEIGLHVHPGWQELSVHGNRYYVGDAYLRKHCKASSTSTVLKDYPYEEQLDMIKAGKEHIAETLGVEPKTFVAGRWSLNDDTVRALVEAGFTHDCSATPHKKRGHYDWSKLPRMCMPYRPSRSSYQAKGDLPLLMVPVSQALFGASVSPEIIPIIGRRWLESCFLEYYRQKLPLFHICLHSPCMTDPYFMGQMDALLRFIAAHDVSFKYASEVREAGGHRPRADVLPYILNIGGGMERPLAKLAIEGRR</sequence>
<organism evidence="1 2">
    <name type="scientific">Methanocella conradii (strain DSM 24694 / JCM 17849 / CGMCC 1.5162 / HZ254)</name>
    <dbReference type="NCBI Taxonomy" id="1041930"/>
    <lineage>
        <taxon>Archaea</taxon>
        <taxon>Methanobacteriati</taxon>
        <taxon>Methanobacteriota</taxon>
        <taxon>Stenosarchaea group</taxon>
        <taxon>Methanomicrobia</taxon>
        <taxon>Methanocellales</taxon>
        <taxon>Methanocellaceae</taxon>
        <taxon>Methanocella</taxon>
    </lineage>
</organism>
<name>H8I5I6_METCZ</name>
<dbReference type="InterPro" id="IPR011330">
    <property type="entry name" value="Glyco_hydro/deAcase_b/a-brl"/>
</dbReference>
<dbReference type="PANTHER" id="PTHR47561">
    <property type="entry name" value="POLYSACCHARIDE DEACETYLASE FAMILY PROTEIN (AFU_ORTHOLOGUE AFUA_6G05030)"/>
    <property type="match status" value="1"/>
</dbReference>
<dbReference type="RefSeq" id="WP_014405144.1">
    <property type="nucleotide sequence ID" value="NC_017034.1"/>
</dbReference>
<dbReference type="HOGENOM" id="CLU_887419_0_0_2"/>
<dbReference type="KEGG" id="mez:Mtc_0540"/>
<keyword evidence="2" id="KW-1185">Reference proteome</keyword>
<dbReference type="GeneID" id="11970428"/>
<dbReference type="PANTHER" id="PTHR47561:SF1">
    <property type="entry name" value="POLYSACCHARIDE DEACETYLASE FAMILY PROTEIN (AFU_ORTHOLOGUE AFUA_6G05030)"/>
    <property type="match status" value="1"/>
</dbReference>
<dbReference type="EMBL" id="CP003243">
    <property type="protein sequence ID" value="AFC99305.1"/>
    <property type="molecule type" value="Genomic_DNA"/>
</dbReference>
<dbReference type="AlphaFoldDB" id="H8I5I6"/>
<gene>
    <name evidence="1" type="ordered locus">Mtc_0540</name>
</gene>
<dbReference type="OrthoDB" id="146748at2157"/>
<proteinExistence type="predicted"/>
<dbReference type="Proteomes" id="UP000005233">
    <property type="component" value="Chromosome"/>
</dbReference>
<protein>
    <submittedName>
        <fullName evidence="1">Alpha-amylase/alpha-mannosidase</fullName>
    </submittedName>
</protein>
<dbReference type="Gene3D" id="3.20.20.370">
    <property type="entry name" value="Glycoside hydrolase/deacetylase"/>
    <property type="match status" value="1"/>
</dbReference>
<accession>H8I5I6</accession>
<evidence type="ECO:0000313" key="2">
    <source>
        <dbReference type="Proteomes" id="UP000005233"/>
    </source>
</evidence>
<dbReference type="SUPFAM" id="SSF88713">
    <property type="entry name" value="Glycoside hydrolase/deacetylase"/>
    <property type="match status" value="1"/>
</dbReference>
<dbReference type="STRING" id="1041930.Mtc_0540"/>
<reference evidence="1 2" key="1">
    <citation type="journal article" date="2012" name="J. Bacteriol.">
        <title>Complete genome sequence of a thermophilic methanogen, Methanocella conradii HZ254, isolated from Chinese rice field soil.</title>
        <authorList>
            <person name="Lu Z."/>
            <person name="Lu Y."/>
        </authorList>
    </citation>
    <scope>NUCLEOTIDE SEQUENCE [LARGE SCALE GENOMIC DNA]</scope>
    <source>
        <strain evidence="2">DSM 24694 / JCM 17849 / CGMCC 1.5162 / HZ254</strain>
    </source>
</reference>
<dbReference type="GO" id="GO:0005975">
    <property type="term" value="P:carbohydrate metabolic process"/>
    <property type="evidence" value="ECO:0007669"/>
    <property type="project" value="InterPro"/>
</dbReference>
<evidence type="ECO:0000313" key="1">
    <source>
        <dbReference type="EMBL" id="AFC99305.1"/>
    </source>
</evidence>